<evidence type="ECO:0000256" key="5">
    <source>
        <dbReference type="ARBA" id="ARBA00022968"/>
    </source>
</evidence>
<keyword evidence="4" id="KW-0808">Transferase</keyword>
<evidence type="ECO:0000256" key="4">
    <source>
        <dbReference type="ARBA" id="ARBA00022679"/>
    </source>
</evidence>
<keyword evidence="5" id="KW-0812">Transmembrane</keyword>
<dbReference type="GO" id="GO:0016020">
    <property type="term" value="C:membrane"/>
    <property type="evidence" value="ECO:0007669"/>
    <property type="project" value="UniProtKB-SubCell"/>
</dbReference>
<keyword evidence="3" id="KW-0328">Glycosyltransferase</keyword>
<keyword evidence="7" id="KW-1185">Reference proteome</keyword>
<evidence type="ECO:0000313" key="6">
    <source>
        <dbReference type="EMBL" id="CAG7820359.1"/>
    </source>
</evidence>
<evidence type="ECO:0000256" key="2">
    <source>
        <dbReference type="ARBA" id="ARBA00006351"/>
    </source>
</evidence>
<keyword evidence="5" id="KW-0735">Signal-anchor</keyword>
<dbReference type="GO" id="GO:0035252">
    <property type="term" value="F:UDP-xylosyltransferase activity"/>
    <property type="evidence" value="ECO:0007669"/>
    <property type="project" value="TreeGrafter"/>
</dbReference>
<dbReference type="PANTHER" id="PTHR46012">
    <property type="entry name" value="IP22168P"/>
    <property type="match status" value="1"/>
</dbReference>
<comment type="caution">
    <text evidence="6">The sequence shown here is derived from an EMBL/GenBank/DDBJ whole genome shotgun (WGS) entry which is preliminary data.</text>
</comment>
<sequence>MLVLMNLTQMREFDFESRAKAIYTAYDSKIFRADQDIMNALFCVFQEKVLDIECRRNFHRGYCYTENEDCFVDNRTKNICFCDQALGSGVQILNGIGGKFMSDLQKSLFISDAYKAFRDLDIFKDSYSSIFHTLQNQFNQIDPNPCFLMTAEA</sequence>
<reference evidence="6" key="1">
    <citation type="submission" date="2021-06" db="EMBL/GenBank/DDBJ databases">
        <authorList>
            <person name="Hodson N. C."/>
            <person name="Mongue J. A."/>
            <person name="Jaron S. K."/>
        </authorList>
    </citation>
    <scope>NUCLEOTIDE SEQUENCE</scope>
</reference>
<comment type="subcellular location">
    <subcellularLocation>
        <location evidence="1">Membrane</location>
        <topology evidence="1">Single-pass type II membrane protein</topology>
    </subcellularLocation>
</comment>
<name>A0A8J2KWA0_9HEXA</name>
<dbReference type="GO" id="GO:0016266">
    <property type="term" value="P:protein O-linked glycosylation via N-acetyl-galactosamine"/>
    <property type="evidence" value="ECO:0007669"/>
    <property type="project" value="TreeGrafter"/>
</dbReference>
<dbReference type="OrthoDB" id="6238971at2759"/>
<evidence type="ECO:0000313" key="7">
    <source>
        <dbReference type="Proteomes" id="UP000708208"/>
    </source>
</evidence>
<evidence type="ECO:0000256" key="1">
    <source>
        <dbReference type="ARBA" id="ARBA00004606"/>
    </source>
</evidence>
<dbReference type="PANTHER" id="PTHR46012:SF2">
    <property type="entry name" value="IP22168P"/>
    <property type="match status" value="1"/>
</dbReference>
<dbReference type="InterPro" id="IPR051993">
    <property type="entry name" value="Glycosyltransferase_8"/>
</dbReference>
<dbReference type="EMBL" id="CAJVCH010476204">
    <property type="protein sequence ID" value="CAG7820359.1"/>
    <property type="molecule type" value="Genomic_DNA"/>
</dbReference>
<dbReference type="AlphaFoldDB" id="A0A8J2KWA0"/>
<evidence type="ECO:0000256" key="3">
    <source>
        <dbReference type="ARBA" id="ARBA00022676"/>
    </source>
</evidence>
<comment type="similarity">
    <text evidence="2">Belongs to the glycosyltransferase 8 family.</text>
</comment>
<accession>A0A8J2KWA0</accession>
<organism evidence="6 7">
    <name type="scientific">Allacma fusca</name>
    <dbReference type="NCBI Taxonomy" id="39272"/>
    <lineage>
        <taxon>Eukaryota</taxon>
        <taxon>Metazoa</taxon>
        <taxon>Ecdysozoa</taxon>
        <taxon>Arthropoda</taxon>
        <taxon>Hexapoda</taxon>
        <taxon>Collembola</taxon>
        <taxon>Symphypleona</taxon>
        <taxon>Sminthuridae</taxon>
        <taxon>Allacma</taxon>
    </lineage>
</organism>
<protein>
    <submittedName>
        <fullName evidence="6">Uncharacterized protein</fullName>
    </submittedName>
</protein>
<gene>
    <name evidence="6" type="ORF">AFUS01_LOCUS30752</name>
</gene>
<feature type="non-terminal residue" evidence="6">
    <location>
        <position position="1"/>
    </location>
</feature>
<dbReference type="Proteomes" id="UP000708208">
    <property type="component" value="Unassembled WGS sequence"/>
</dbReference>
<proteinExistence type="inferred from homology"/>